<dbReference type="Gene3D" id="1.25.10.10">
    <property type="entry name" value="Leucine-rich Repeat Variant"/>
    <property type="match status" value="1"/>
</dbReference>
<dbReference type="InParanoid" id="A0A165DZD1"/>
<dbReference type="AlphaFoldDB" id="A0A165DZD1"/>
<keyword evidence="5" id="KW-0690">Ribosome biogenesis</keyword>
<dbReference type="InterPro" id="IPR011989">
    <property type="entry name" value="ARM-like"/>
</dbReference>
<gene>
    <name evidence="8" type="ORF">LAESUDRAFT_726516</name>
</gene>
<keyword evidence="9" id="KW-1185">Reference proteome</keyword>
<proteinExistence type="inferred from homology"/>
<name>A0A165DZD1_9APHY</name>
<evidence type="ECO:0000259" key="7">
    <source>
        <dbReference type="Pfam" id="PF12333"/>
    </source>
</evidence>
<evidence type="ECO:0000313" key="8">
    <source>
        <dbReference type="EMBL" id="KZT05948.1"/>
    </source>
</evidence>
<comment type="subunit">
    <text evidence="5">Component of the RIX1 complex.</text>
</comment>
<evidence type="ECO:0000256" key="6">
    <source>
        <dbReference type="SAM" id="MobiDB-lite"/>
    </source>
</evidence>
<feature type="region of interest" description="Disordered" evidence="6">
    <location>
        <begin position="725"/>
        <end position="744"/>
    </location>
</feature>
<feature type="compositionally biased region" description="Gly residues" evidence="6">
    <location>
        <begin position="725"/>
        <end position="734"/>
    </location>
</feature>
<evidence type="ECO:0000256" key="5">
    <source>
        <dbReference type="RuleBase" id="RU368021"/>
    </source>
</evidence>
<dbReference type="RefSeq" id="XP_040763688.1">
    <property type="nucleotide sequence ID" value="XM_040909046.1"/>
</dbReference>
<dbReference type="Proteomes" id="UP000076871">
    <property type="component" value="Unassembled WGS sequence"/>
</dbReference>
<comment type="similarity">
    <text evidence="3 5">Belongs to the IPI1/TEX10 family.</text>
</comment>
<reference evidence="8 9" key="1">
    <citation type="journal article" date="2016" name="Mol. Biol. Evol.">
        <title>Comparative Genomics of Early-Diverging Mushroom-Forming Fungi Provides Insights into the Origins of Lignocellulose Decay Capabilities.</title>
        <authorList>
            <person name="Nagy L.G."/>
            <person name="Riley R."/>
            <person name="Tritt A."/>
            <person name="Adam C."/>
            <person name="Daum C."/>
            <person name="Floudas D."/>
            <person name="Sun H."/>
            <person name="Yadav J.S."/>
            <person name="Pangilinan J."/>
            <person name="Larsson K.H."/>
            <person name="Matsuura K."/>
            <person name="Barry K."/>
            <person name="Labutti K."/>
            <person name="Kuo R."/>
            <person name="Ohm R.A."/>
            <person name="Bhattacharya S.S."/>
            <person name="Shirouzu T."/>
            <person name="Yoshinaga Y."/>
            <person name="Martin F.M."/>
            <person name="Grigoriev I.V."/>
            <person name="Hibbett D.S."/>
        </authorList>
    </citation>
    <scope>NUCLEOTIDE SEQUENCE [LARGE SCALE GENOMIC DNA]</scope>
    <source>
        <strain evidence="8 9">93-53</strain>
    </source>
</reference>
<comment type="function">
    <text evidence="1 5">Component of the RIX1 complex required for processing of ITS2 sequences from 35S pre-rRNA.</text>
</comment>
<comment type="subcellular location">
    <subcellularLocation>
        <location evidence="2 5">Nucleus</location>
    </subcellularLocation>
</comment>
<dbReference type="InterPro" id="IPR024679">
    <property type="entry name" value="Ipi1_N"/>
</dbReference>
<evidence type="ECO:0000256" key="1">
    <source>
        <dbReference type="ARBA" id="ARBA00002355"/>
    </source>
</evidence>
<protein>
    <recommendedName>
        <fullName evidence="5">Pre-rRNA-processing protein</fullName>
    </recommendedName>
</protein>
<evidence type="ECO:0000256" key="4">
    <source>
        <dbReference type="ARBA" id="ARBA00023242"/>
    </source>
</evidence>
<evidence type="ECO:0000256" key="3">
    <source>
        <dbReference type="ARBA" id="ARBA00006427"/>
    </source>
</evidence>
<dbReference type="PANTHER" id="PTHR16056">
    <property type="entry name" value="REGULATOR OF MICROTUBULE DYNAMICS PROTEIN"/>
    <property type="match status" value="1"/>
</dbReference>
<sequence length="768" mass="83990">MPKSTRKKKDKAADFTKAKLKLGKGKRAPSNAVDTSFKARSIALPSQSIAHDRASDVPTTKRKLTFDDLIAYLKHYNASTRRDAILGLRELLDSHPELILPNLTVLINSCVRVIGDEDANIRKTLLSFFGWLLPQIPHEDLVPHTPILLLFTTSAQTHIFPEIRIDAIRFLDLFLEVLPELVTEGWLQPSSHGRRVLEGYLGILNAGTTFGEGGDTGHMQATSTASVVLSMGSKLIALKSLSSFLQHALATSSNVTSFSSDTHSHTAATPTWFLAPYFASFEAFDAFDALLRPSFYASFSVSGPHQQVSETWSPETDMESNFEKFQGTYELAKASVGDSFALQDLMNLDVQDSTRSLEGSSVKVSFAAHLARTLYPTLTATFLDCAPAVFSPSVGPPETELQMVLVIAEICLSLYGAVLREPAESAKGQNAVEDLKLILGYFAPYFPFIVSGSTTARRDIKIEQVYQDLNLIYCELTSFLVLASPESSNLPAKQPNPRRSKPSKHFISAPASSALPAVQTSHVRTYVVQLLRGEAAPAPGSLARPITPAAYSALLPTIWSLLNSPRKSANDNDPDALAVLGVMVEHALRASSTSAVKRHTVDFLARLVLLEREPEYRGAFKAGLHADQDRRLEEWIQQLPRTLWELGAGSLPTTETILRFLLRLCERNSPLLRDEVVSSLRMRLVPYFVVTHETRGRLSGPFAKLPTASPLRMLALDVAATLTGTGPGGQGVGHGDGDGDGDDLEAAVREAVRSTEVEAYWKSVKRRT</sequence>
<dbReference type="GO" id="GO:0006364">
    <property type="term" value="P:rRNA processing"/>
    <property type="evidence" value="ECO:0007669"/>
    <property type="project" value="UniProtKB-UniRule"/>
</dbReference>
<evidence type="ECO:0000256" key="2">
    <source>
        <dbReference type="ARBA" id="ARBA00004123"/>
    </source>
</evidence>
<keyword evidence="5" id="KW-0698">rRNA processing</keyword>
<dbReference type="GeneID" id="63826075"/>
<dbReference type="SUPFAM" id="SSF48371">
    <property type="entry name" value="ARM repeat"/>
    <property type="match status" value="1"/>
</dbReference>
<feature type="region of interest" description="Disordered" evidence="6">
    <location>
        <begin position="487"/>
        <end position="506"/>
    </location>
</feature>
<dbReference type="OrthoDB" id="361362at2759"/>
<dbReference type="EMBL" id="KV427627">
    <property type="protein sequence ID" value="KZT05948.1"/>
    <property type="molecule type" value="Genomic_DNA"/>
</dbReference>
<accession>A0A165DZD1</accession>
<dbReference type="InterPro" id="IPR016024">
    <property type="entry name" value="ARM-type_fold"/>
</dbReference>
<dbReference type="GO" id="GO:0005634">
    <property type="term" value="C:nucleus"/>
    <property type="evidence" value="ECO:0007669"/>
    <property type="project" value="UniProtKB-SubCell"/>
</dbReference>
<feature type="domain" description="Pre-rRNA-processing protein Ipi1 N-terminal" evidence="7">
    <location>
        <begin position="139"/>
        <end position="245"/>
    </location>
</feature>
<dbReference type="GO" id="GO:0120330">
    <property type="term" value="C:rixosome complex"/>
    <property type="evidence" value="ECO:0007669"/>
    <property type="project" value="UniProtKB-UniRule"/>
</dbReference>
<dbReference type="PANTHER" id="PTHR16056:SF2">
    <property type="entry name" value="TESTIS-EXPRESSED PROTEIN 10"/>
    <property type="match status" value="1"/>
</dbReference>
<dbReference type="STRING" id="1314785.A0A165DZD1"/>
<organism evidence="8 9">
    <name type="scientific">Laetiporus sulphureus 93-53</name>
    <dbReference type="NCBI Taxonomy" id="1314785"/>
    <lineage>
        <taxon>Eukaryota</taxon>
        <taxon>Fungi</taxon>
        <taxon>Dikarya</taxon>
        <taxon>Basidiomycota</taxon>
        <taxon>Agaricomycotina</taxon>
        <taxon>Agaricomycetes</taxon>
        <taxon>Polyporales</taxon>
        <taxon>Laetiporus</taxon>
    </lineage>
</organism>
<keyword evidence="4 5" id="KW-0539">Nucleus</keyword>
<dbReference type="Pfam" id="PF12333">
    <property type="entry name" value="Ipi1_N"/>
    <property type="match status" value="1"/>
</dbReference>
<evidence type="ECO:0000313" key="9">
    <source>
        <dbReference type="Proteomes" id="UP000076871"/>
    </source>
</evidence>